<feature type="transmembrane region" description="Helical" evidence="1">
    <location>
        <begin position="113"/>
        <end position="132"/>
    </location>
</feature>
<dbReference type="Proteomes" id="UP001143486">
    <property type="component" value="Unassembled WGS sequence"/>
</dbReference>
<sequence>MVEIFHSYWWLLFPLGFFLAAGWGSFMRYKRTQAKIDLIKSYTAAGKEPPAELLASLDSDNTHRHEYHSSGEESGGSPGGGHVFLVVLFTGLAGVFAYTGYAGLLGGTTREMYFISMVLGVLAVAFLFSGLFSRRRRND</sequence>
<organism evidence="2 3">
    <name type="scientific">Maricaulis virginensis</name>
    <dbReference type="NCBI Taxonomy" id="144022"/>
    <lineage>
        <taxon>Bacteria</taxon>
        <taxon>Pseudomonadati</taxon>
        <taxon>Pseudomonadota</taxon>
        <taxon>Alphaproteobacteria</taxon>
        <taxon>Maricaulales</taxon>
        <taxon>Maricaulaceae</taxon>
        <taxon>Maricaulis</taxon>
    </lineage>
</organism>
<keyword evidence="3" id="KW-1185">Reference proteome</keyword>
<proteinExistence type="predicted"/>
<name>A0A9W6MPX6_9PROT</name>
<reference evidence="2" key="1">
    <citation type="journal article" date="2014" name="Int. J. Syst. Evol. Microbiol.">
        <title>Complete genome sequence of Corynebacterium casei LMG S-19264T (=DSM 44701T), isolated from a smear-ripened cheese.</title>
        <authorList>
            <consortium name="US DOE Joint Genome Institute (JGI-PGF)"/>
            <person name="Walter F."/>
            <person name="Albersmeier A."/>
            <person name="Kalinowski J."/>
            <person name="Ruckert C."/>
        </authorList>
    </citation>
    <scope>NUCLEOTIDE SEQUENCE</scope>
    <source>
        <strain evidence="2">VKM B-1513</strain>
    </source>
</reference>
<comment type="caution">
    <text evidence="2">The sequence shown here is derived from an EMBL/GenBank/DDBJ whole genome shotgun (WGS) entry which is preliminary data.</text>
</comment>
<feature type="transmembrane region" description="Helical" evidence="1">
    <location>
        <begin position="83"/>
        <end position="101"/>
    </location>
</feature>
<keyword evidence="1" id="KW-1133">Transmembrane helix</keyword>
<evidence type="ECO:0000256" key="1">
    <source>
        <dbReference type="SAM" id="Phobius"/>
    </source>
</evidence>
<keyword evidence="1" id="KW-0472">Membrane</keyword>
<gene>
    <name evidence="2" type="ORF">GCM10017621_28890</name>
</gene>
<dbReference type="EMBL" id="BSFE01000010">
    <property type="protein sequence ID" value="GLK53381.1"/>
    <property type="molecule type" value="Genomic_DNA"/>
</dbReference>
<dbReference type="AlphaFoldDB" id="A0A9W6MPX6"/>
<keyword evidence="1" id="KW-0812">Transmembrane</keyword>
<protein>
    <submittedName>
        <fullName evidence="2">Uncharacterized protein</fullName>
    </submittedName>
</protein>
<dbReference type="RefSeq" id="WP_271187733.1">
    <property type="nucleotide sequence ID" value="NZ_BSFE01000010.1"/>
</dbReference>
<evidence type="ECO:0000313" key="2">
    <source>
        <dbReference type="EMBL" id="GLK53381.1"/>
    </source>
</evidence>
<evidence type="ECO:0000313" key="3">
    <source>
        <dbReference type="Proteomes" id="UP001143486"/>
    </source>
</evidence>
<accession>A0A9W6MPX6</accession>
<feature type="transmembrane region" description="Helical" evidence="1">
    <location>
        <begin position="6"/>
        <end position="26"/>
    </location>
</feature>
<reference evidence="2" key="2">
    <citation type="submission" date="2023-01" db="EMBL/GenBank/DDBJ databases">
        <authorList>
            <person name="Sun Q."/>
            <person name="Evtushenko L."/>
        </authorList>
    </citation>
    <scope>NUCLEOTIDE SEQUENCE</scope>
    <source>
        <strain evidence="2">VKM B-1513</strain>
    </source>
</reference>